<evidence type="ECO:0000256" key="2">
    <source>
        <dbReference type="ARBA" id="ARBA00022980"/>
    </source>
</evidence>
<dbReference type="GO" id="GO:0003735">
    <property type="term" value="F:structural constituent of ribosome"/>
    <property type="evidence" value="ECO:0007669"/>
    <property type="project" value="InterPro"/>
</dbReference>
<comment type="subunit">
    <text evidence="5">Part of the 50S ribosomal subunit.</text>
</comment>
<dbReference type="InterPro" id="IPR018260">
    <property type="entry name" value="Ribosomal_uL22_CS"/>
</dbReference>
<keyword evidence="3 4" id="KW-0687">Ribonucleoprotein</keyword>
<evidence type="ECO:0000256" key="6">
    <source>
        <dbReference type="RuleBase" id="RU004008"/>
    </source>
</evidence>
<keyword evidence="2 4" id="KW-0689">Ribosomal protein</keyword>
<proteinExistence type="inferred from homology"/>
<dbReference type="AlphaFoldDB" id="A0A554LM44"/>
<keyword evidence="5" id="KW-0699">rRNA-binding</keyword>
<evidence type="ECO:0000313" key="8">
    <source>
        <dbReference type="Proteomes" id="UP000315589"/>
    </source>
</evidence>
<dbReference type="Pfam" id="PF00237">
    <property type="entry name" value="Ribosomal_L22"/>
    <property type="match status" value="1"/>
</dbReference>
<keyword evidence="5" id="KW-0694">RNA-binding</keyword>
<dbReference type="Proteomes" id="UP000315589">
    <property type="component" value="Unassembled WGS sequence"/>
</dbReference>
<dbReference type="GO" id="GO:0022625">
    <property type="term" value="C:cytosolic large ribosomal subunit"/>
    <property type="evidence" value="ECO:0007669"/>
    <property type="project" value="TreeGrafter"/>
</dbReference>
<dbReference type="InterPro" id="IPR047867">
    <property type="entry name" value="Ribosomal_uL22_bac/org-type"/>
</dbReference>
<accession>A0A554LM44</accession>
<comment type="caution">
    <text evidence="7">The sequence shown here is derived from an EMBL/GenBank/DDBJ whole genome shotgun (WGS) entry which is preliminary data.</text>
</comment>
<dbReference type="PANTHER" id="PTHR13501">
    <property type="entry name" value="CHLOROPLAST 50S RIBOSOMAL PROTEIN L22-RELATED"/>
    <property type="match status" value="1"/>
</dbReference>
<dbReference type="Gene3D" id="3.90.470.10">
    <property type="entry name" value="Ribosomal protein L22/L17"/>
    <property type="match status" value="1"/>
</dbReference>
<dbReference type="InterPro" id="IPR036394">
    <property type="entry name" value="Ribosomal_uL22_sf"/>
</dbReference>
<name>A0A554LM44_9BACT</name>
<evidence type="ECO:0000256" key="5">
    <source>
        <dbReference type="RuleBase" id="RU004006"/>
    </source>
</evidence>
<comment type="similarity">
    <text evidence="1 4">Belongs to the universal ribosomal protein uL22 family.</text>
</comment>
<dbReference type="PROSITE" id="PS00464">
    <property type="entry name" value="RIBOSOMAL_L22"/>
    <property type="match status" value="1"/>
</dbReference>
<evidence type="ECO:0000313" key="7">
    <source>
        <dbReference type="EMBL" id="TSC93918.1"/>
    </source>
</evidence>
<dbReference type="PANTHER" id="PTHR13501:SF8">
    <property type="entry name" value="LARGE RIBOSOMAL SUBUNIT PROTEIN UL22M"/>
    <property type="match status" value="1"/>
</dbReference>
<dbReference type="GO" id="GO:0006412">
    <property type="term" value="P:translation"/>
    <property type="evidence" value="ECO:0007669"/>
    <property type="project" value="InterPro"/>
</dbReference>
<dbReference type="EMBL" id="VMGI01000007">
    <property type="protein sequence ID" value="TSC93918.1"/>
    <property type="molecule type" value="Genomic_DNA"/>
</dbReference>
<reference evidence="7 8" key="1">
    <citation type="submission" date="2017-07" db="EMBL/GenBank/DDBJ databases">
        <title>Mechanisms for carbon and nitrogen cycling indicate functional differentiation within the Candidate Phyla Radiation.</title>
        <authorList>
            <person name="Danczak R.E."/>
            <person name="Johnston M.D."/>
            <person name="Kenah C."/>
            <person name="Slattery M."/>
            <person name="Wrighton K.C."/>
            <person name="Wilkins M.J."/>
        </authorList>
    </citation>
    <scope>NUCLEOTIDE SEQUENCE [LARGE SCALE GENOMIC DNA]</scope>
    <source>
        <strain evidence="7">Licking1014_85</strain>
    </source>
</reference>
<gene>
    <name evidence="7" type="ORF">CEN91_87</name>
</gene>
<dbReference type="GO" id="GO:0019843">
    <property type="term" value="F:rRNA binding"/>
    <property type="evidence" value="ECO:0007669"/>
    <property type="project" value="UniProtKB-KW"/>
</dbReference>
<protein>
    <recommendedName>
        <fullName evidence="6">50S ribosomal protein L22</fullName>
    </recommendedName>
</protein>
<evidence type="ECO:0000256" key="3">
    <source>
        <dbReference type="ARBA" id="ARBA00023274"/>
    </source>
</evidence>
<sequence length="131" mass="15044">MSQKSFTFRFIRLTPRKLNLGASLIRRKTLDTAYNQLHLTNNKSVLVLKNLLKSAETACVASNMKKDNLFIDKISANEGPKLKRMIPRSHGRTSPFKRRMSHLNLVISDEITRNPKSQLPNSKQIQNIKNK</sequence>
<evidence type="ECO:0000256" key="4">
    <source>
        <dbReference type="RuleBase" id="RU004005"/>
    </source>
</evidence>
<organism evidence="7 8">
    <name type="scientific">Candidatus Berkelbacteria bacterium Licking1014_85</name>
    <dbReference type="NCBI Taxonomy" id="2017148"/>
    <lineage>
        <taxon>Bacteria</taxon>
        <taxon>Candidatus Berkelbacteria</taxon>
    </lineage>
</organism>
<dbReference type="SUPFAM" id="SSF54843">
    <property type="entry name" value="Ribosomal protein L22"/>
    <property type="match status" value="1"/>
</dbReference>
<comment type="function">
    <text evidence="6">This protein binds specifically to 23S rRNA; its binding is stimulated by other ribosomal proteins, e.g., L4, L17, and L20. It is important during the early stages of 50S assembly. It makes multiple contacts with different domains of the 23S rRNA in the assembled 50S subunit and ribosome.</text>
</comment>
<evidence type="ECO:0000256" key="1">
    <source>
        <dbReference type="ARBA" id="ARBA00009451"/>
    </source>
</evidence>
<dbReference type="InterPro" id="IPR001063">
    <property type="entry name" value="Ribosomal_uL22"/>
</dbReference>